<evidence type="ECO:0000313" key="2">
    <source>
        <dbReference type="Proteomes" id="UP001518140"/>
    </source>
</evidence>
<gene>
    <name evidence="1" type="ORF">G6048_07540</name>
</gene>
<dbReference type="RefSeq" id="WP_165338661.1">
    <property type="nucleotide sequence ID" value="NZ_JAAKZX010000015.1"/>
</dbReference>
<dbReference type="Proteomes" id="UP001518140">
    <property type="component" value="Unassembled WGS sequence"/>
</dbReference>
<name>A0ABX0DJJ2_9ACTN</name>
<protein>
    <submittedName>
        <fullName evidence="1">Uncharacterized protein</fullName>
    </submittedName>
</protein>
<proteinExistence type="predicted"/>
<sequence length="68" mass="7452">MTAEAPPLPDGPSAEVRFVSPYPEVTRQVADALRWFFAFDEGGSYPAGLKATDLRQRLPLAPSYSPRS</sequence>
<comment type="caution">
    <text evidence="1">The sequence shown here is derived from an EMBL/GenBank/DDBJ whole genome shotgun (WGS) entry which is preliminary data.</text>
</comment>
<reference evidence="1 2" key="1">
    <citation type="submission" date="2020-02" db="EMBL/GenBank/DDBJ databases">
        <title>Whole-genome analyses of novel actinobacteria.</title>
        <authorList>
            <person name="Sahin N."/>
            <person name="Tokatli A."/>
        </authorList>
    </citation>
    <scope>NUCLEOTIDE SEQUENCE [LARGE SCALE GENOMIC DNA]</scope>
    <source>
        <strain evidence="1 2">YC419</strain>
    </source>
</reference>
<keyword evidence="2" id="KW-1185">Reference proteome</keyword>
<dbReference type="EMBL" id="JAAKZX010000015">
    <property type="protein sequence ID" value="NGO42027.1"/>
    <property type="molecule type" value="Genomic_DNA"/>
</dbReference>
<organism evidence="1 2">
    <name type="scientific">Streptomyces ureilyticus</name>
    <dbReference type="NCBI Taxonomy" id="1775131"/>
    <lineage>
        <taxon>Bacteria</taxon>
        <taxon>Bacillati</taxon>
        <taxon>Actinomycetota</taxon>
        <taxon>Actinomycetes</taxon>
        <taxon>Kitasatosporales</taxon>
        <taxon>Streptomycetaceae</taxon>
        <taxon>Streptomyces</taxon>
    </lineage>
</organism>
<evidence type="ECO:0000313" key="1">
    <source>
        <dbReference type="EMBL" id="NGO42027.1"/>
    </source>
</evidence>
<accession>A0ABX0DJJ2</accession>